<evidence type="ECO:0000313" key="2">
    <source>
        <dbReference type="Proteomes" id="UP000010824"/>
    </source>
</evidence>
<reference evidence="2" key="1">
    <citation type="submission" date="2011-12" db="EMBL/GenBank/DDBJ databases">
        <title>Complete sequence of Methanoregula formicicum SMSP.</title>
        <authorList>
            <person name="Lucas S."/>
            <person name="Han J."/>
            <person name="Lapidus A."/>
            <person name="Cheng J.-F."/>
            <person name="Goodwin L."/>
            <person name="Pitluck S."/>
            <person name="Peters L."/>
            <person name="Ovchinnikova G."/>
            <person name="Teshima H."/>
            <person name="Detter J.C."/>
            <person name="Han C."/>
            <person name="Tapia R."/>
            <person name="Land M."/>
            <person name="Hauser L."/>
            <person name="Kyrpides N."/>
            <person name="Ivanova N."/>
            <person name="Pagani I."/>
            <person name="Imachi H."/>
            <person name="Tamaki H."/>
            <person name="Sekiguchi Y."/>
            <person name="Kamagata Y."/>
            <person name="Cadillo-Quiroz H."/>
            <person name="Zinder S."/>
            <person name="Liu W.-T."/>
            <person name="Woyke T."/>
        </authorList>
    </citation>
    <scope>NUCLEOTIDE SEQUENCE [LARGE SCALE GENOMIC DNA]</scope>
    <source>
        <strain evidence="2">DSM 22288 / NBRC 105244 / SMSP</strain>
    </source>
</reference>
<sequence precursor="true">MTIMDMICCFPTQSFFLFVPDIVVLMISRMATRFLIPPDNITMNQITRYEVGFSCSFTGNIRRTFSLPEEVWGI</sequence>
<dbReference type="HOGENOM" id="CLU_2678900_0_0_2"/>
<dbReference type="Proteomes" id="UP000010824">
    <property type="component" value="Chromosome"/>
</dbReference>
<accession>L0HHK5</accession>
<reference evidence="1 2" key="2">
    <citation type="journal article" date="2014" name="Genome Announc.">
        <title>Complete Genome Sequence of Methanoregula formicica SMSPT, a Mesophilic Hydrogenotrophic Methanogen Isolated from a Methanogenic Upflow Anaerobic Sludge Blanket Reactor.</title>
        <authorList>
            <person name="Yamamoto K."/>
            <person name="Tamaki H."/>
            <person name="Cadillo-Quiroz H."/>
            <person name="Imachi H."/>
            <person name="Kyrpides N."/>
            <person name="Woyke T."/>
            <person name="Goodwin L."/>
            <person name="Zinder S.H."/>
            <person name="Kamagata Y."/>
            <person name="Liu W.T."/>
        </authorList>
    </citation>
    <scope>NUCLEOTIDE SEQUENCE [LARGE SCALE GENOMIC DNA]</scope>
    <source>
        <strain evidence="2">DSM 22288 / NBRC 105244 / SMSP</strain>
    </source>
</reference>
<dbReference type="STRING" id="593750.Metfor_1780"/>
<proteinExistence type="predicted"/>
<gene>
    <name evidence="1" type="ordered locus">Metfor_1780</name>
</gene>
<protein>
    <submittedName>
        <fullName evidence="1">Uncharacterized protein</fullName>
    </submittedName>
</protein>
<evidence type="ECO:0000313" key="1">
    <source>
        <dbReference type="EMBL" id="AGB02803.1"/>
    </source>
</evidence>
<dbReference type="EMBL" id="CP003167">
    <property type="protein sequence ID" value="AGB02803.1"/>
    <property type="molecule type" value="Genomic_DNA"/>
</dbReference>
<organism evidence="1 2">
    <name type="scientific">Methanoregula formicica (strain DSM 22288 / NBRC 105244 / SMSP)</name>
    <dbReference type="NCBI Taxonomy" id="593750"/>
    <lineage>
        <taxon>Archaea</taxon>
        <taxon>Methanobacteriati</taxon>
        <taxon>Methanobacteriota</taxon>
        <taxon>Stenosarchaea group</taxon>
        <taxon>Methanomicrobia</taxon>
        <taxon>Methanomicrobiales</taxon>
        <taxon>Methanoregulaceae</taxon>
        <taxon>Methanoregula</taxon>
    </lineage>
</organism>
<dbReference type="KEGG" id="mfo:Metfor_1780"/>
<dbReference type="InParanoid" id="L0HHK5"/>
<dbReference type="AlphaFoldDB" id="L0HHK5"/>
<keyword evidence="2" id="KW-1185">Reference proteome</keyword>
<name>L0HHK5_METFS</name>